<evidence type="ECO:0000256" key="8">
    <source>
        <dbReference type="PIRNR" id="PIRNR016661"/>
    </source>
</evidence>
<comment type="similarity">
    <text evidence="2 8">Belongs to the BioY family.</text>
</comment>
<protein>
    <recommendedName>
        <fullName evidence="8">Biotin transporter</fullName>
    </recommendedName>
</protein>
<dbReference type="PANTHER" id="PTHR34295:SF4">
    <property type="entry name" value="BIOTIN TRANSPORTER BIOY-RELATED"/>
    <property type="match status" value="1"/>
</dbReference>
<dbReference type="RefSeq" id="WP_126990051.1">
    <property type="nucleotide sequence ID" value="NZ_JTFC01000026.1"/>
</dbReference>
<feature type="transmembrane region" description="Helical" evidence="9">
    <location>
        <begin position="55"/>
        <end position="73"/>
    </location>
</feature>
<keyword evidence="3 8" id="KW-0813">Transport</keyword>
<accession>A0A433RV65</accession>
<dbReference type="PANTHER" id="PTHR34295">
    <property type="entry name" value="BIOTIN TRANSPORTER BIOY"/>
    <property type="match status" value="1"/>
</dbReference>
<gene>
    <name evidence="10" type="ORF">QI30_06120</name>
</gene>
<keyword evidence="5 9" id="KW-0812">Transmembrane</keyword>
<feature type="transmembrane region" description="Helical" evidence="9">
    <location>
        <begin position="115"/>
        <end position="138"/>
    </location>
</feature>
<evidence type="ECO:0000313" key="10">
    <source>
        <dbReference type="EMBL" id="RUS57163.1"/>
    </source>
</evidence>
<feature type="transmembrane region" description="Helical" evidence="9">
    <location>
        <begin position="30"/>
        <end position="48"/>
    </location>
</feature>
<dbReference type="GO" id="GO:0005886">
    <property type="term" value="C:plasma membrane"/>
    <property type="evidence" value="ECO:0007669"/>
    <property type="project" value="UniProtKB-SubCell"/>
</dbReference>
<keyword evidence="6 9" id="KW-1133">Transmembrane helix</keyword>
<proteinExistence type="inferred from homology"/>
<reference evidence="10 11" key="1">
    <citation type="submission" date="2014-11" db="EMBL/GenBank/DDBJ databases">
        <title>Genome sequence and analysis of novel Kurthia sp.</title>
        <authorList>
            <person name="Lawson J.N."/>
            <person name="Gonzalez J.E."/>
            <person name="Rinauldi L."/>
            <person name="Xuan Z."/>
            <person name="Firman A."/>
            <person name="Shaddox L."/>
            <person name="Trudeau A."/>
            <person name="Shah S."/>
            <person name="Reiman D."/>
        </authorList>
    </citation>
    <scope>NUCLEOTIDE SEQUENCE [LARGE SCALE GENOMIC DNA]</scope>
    <source>
        <strain evidence="10 11">3B1D</strain>
    </source>
</reference>
<feature type="transmembrane region" description="Helical" evidence="9">
    <location>
        <begin position="85"/>
        <end position="103"/>
    </location>
</feature>
<dbReference type="Pfam" id="PF02632">
    <property type="entry name" value="BioY"/>
    <property type="match status" value="1"/>
</dbReference>
<organism evidence="10 11">
    <name type="scientific">Candidatus Kurthia intestinigallinarum</name>
    <dbReference type="NCBI Taxonomy" id="1562256"/>
    <lineage>
        <taxon>Bacteria</taxon>
        <taxon>Bacillati</taxon>
        <taxon>Bacillota</taxon>
        <taxon>Bacilli</taxon>
        <taxon>Bacillales</taxon>
        <taxon>Caryophanaceae</taxon>
        <taxon>Kurthia</taxon>
    </lineage>
</organism>
<dbReference type="InterPro" id="IPR003784">
    <property type="entry name" value="BioY"/>
</dbReference>
<keyword evidence="11" id="KW-1185">Reference proteome</keyword>
<evidence type="ECO:0000256" key="1">
    <source>
        <dbReference type="ARBA" id="ARBA00004651"/>
    </source>
</evidence>
<name>A0A433RV65_9BACL</name>
<evidence type="ECO:0000256" key="7">
    <source>
        <dbReference type="ARBA" id="ARBA00023136"/>
    </source>
</evidence>
<keyword evidence="7 8" id="KW-0472">Membrane</keyword>
<evidence type="ECO:0000256" key="4">
    <source>
        <dbReference type="ARBA" id="ARBA00022475"/>
    </source>
</evidence>
<comment type="subcellular location">
    <subcellularLocation>
        <location evidence="1 8">Cell membrane</location>
        <topology evidence="1 8">Multi-pass membrane protein</topology>
    </subcellularLocation>
</comment>
<evidence type="ECO:0000256" key="5">
    <source>
        <dbReference type="ARBA" id="ARBA00022692"/>
    </source>
</evidence>
<dbReference type="PIRSF" id="PIRSF016661">
    <property type="entry name" value="BioY"/>
    <property type="match status" value="1"/>
</dbReference>
<feature type="transmembrane region" description="Helical" evidence="9">
    <location>
        <begin position="144"/>
        <end position="169"/>
    </location>
</feature>
<dbReference type="EMBL" id="JTFC01000026">
    <property type="protein sequence ID" value="RUS57163.1"/>
    <property type="molecule type" value="Genomic_DNA"/>
</dbReference>
<evidence type="ECO:0000256" key="9">
    <source>
        <dbReference type="SAM" id="Phobius"/>
    </source>
</evidence>
<evidence type="ECO:0000313" key="11">
    <source>
        <dbReference type="Proteomes" id="UP000288623"/>
    </source>
</evidence>
<evidence type="ECO:0000256" key="3">
    <source>
        <dbReference type="ARBA" id="ARBA00022448"/>
    </source>
</evidence>
<sequence length="189" mass="19749">MTTKEMVYAALFAALLGVLGMIPPIPLGFIPVPITLQTFGVILAGCFLGKKIGTISMVLFIVLVALGLPLLSGGRGGIGALMGPSIGYILSWPFAAFFIGYFTEKAWSTLNLWKVIGVTLVFGVLFINIVGAPIMAMITHTSIVGALMGGLAFLPGDCIKAVLAAVVAVQLKAVSPINTVALRHVVRTH</sequence>
<dbReference type="AlphaFoldDB" id="A0A433RV65"/>
<evidence type="ECO:0000256" key="2">
    <source>
        <dbReference type="ARBA" id="ARBA00010692"/>
    </source>
</evidence>
<comment type="caution">
    <text evidence="10">The sequence shown here is derived from an EMBL/GenBank/DDBJ whole genome shotgun (WGS) entry which is preliminary data.</text>
</comment>
<dbReference type="OrthoDB" id="9803495at2"/>
<dbReference type="Proteomes" id="UP000288623">
    <property type="component" value="Unassembled WGS sequence"/>
</dbReference>
<dbReference type="GO" id="GO:0015225">
    <property type="term" value="F:biotin transmembrane transporter activity"/>
    <property type="evidence" value="ECO:0007669"/>
    <property type="project" value="UniProtKB-UniRule"/>
</dbReference>
<dbReference type="Gene3D" id="1.10.1760.20">
    <property type="match status" value="1"/>
</dbReference>
<keyword evidence="4 8" id="KW-1003">Cell membrane</keyword>
<evidence type="ECO:0000256" key="6">
    <source>
        <dbReference type="ARBA" id="ARBA00022989"/>
    </source>
</evidence>